<dbReference type="GO" id="GO:0003676">
    <property type="term" value="F:nucleic acid binding"/>
    <property type="evidence" value="ECO:0007669"/>
    <property type="project" value="InterPro"/>
</dbReference>
<organism evidence="4 5">
    <name type="scientific">Leersia perrieri</name>
    <dbReference type="NCBI Taxonomy" id="77586"/>
    <lineage>
        <taxon>Eukaryota</taxon>
        <taxon>Viridiplantae</taxon>
        <taxon>Streptophyta</taxon>
        <taxon>Embryophyta</taxon>
        <taxon>Tracheophyta</taxon>
        <taxon>Spermatophyta</taxon>
        <taxon>Magnoliopsida</taxon>
        <taxon>Liliopsida</taxon>
        <taxon>Poales</taxon>
        <taxon>Poaceae</taxon>
        <taxon>BOP clade</taxon>
        <taxon>Oryzoideae</taxon>
        <taxon>Oryzeae</taxon>
        <taxon>Oryzinae</taxon>
        <taxon>Leersia</taxon>
    </lineage>
</organism>
<accession>A0A0D9XQ62</accession>
<keyword evidence="2" id="KW-0804">Transcription</keyword>
<dbReference type="Gene3D" id="1.25.70.10">
    <property type="entry name" value="Transcription termination factor 3, mitochondrial"/>
    <property type="match status" value="4"/>
</dbReference>
<name>A0A0D9XQ62_9ORYZ</name>
<keyword evidence="3" id="KW-0809">Transit peptide</keyword>
<dbReference type="PANTHER" id="PTHR13068">
    <property type="entry name" value="CGI-12 PROTEIN-RELATED"/>
    <property type="match status" value="1"/>
</dbReference>
<dbReference type="SMART" id="SM00733">
    <property type="entry name" value="Mterf"/>
    <property type="match status" value="12"/>
</dbReference>
<dbReference type="Gramene" id="LPERR11G05570.2">
    <property type="protein sequence ID" value="LPERR11G05570.2"/>
    <property type="gene ID" value="LPERR11G05570"/>
</dbReference>
<evidence type="ECO:0000256" key="2">
    <source>
        <dbReference type="ARBA" id="ARBA00022472"/>
    </source>
</evidence>
<proteinExistence type="inferred from homology"/>
<sequence>MVCKAPTILGLPEEKLRSKIDLLSSTIGCSIDSIGDMLCKIPKILGLSEKNLHRKMEFFVTKVGLEPTYILGNPMLLTFSLEKRVVPRHYVLQVLVAKGLIKDVVICTLVPMVEKNFVARYIDQYSNTVPGLADAYAAVCAGRVPPDIRFRILLSTAANATATTPFSVEEYLVATCGLTGAQALKSSARISHLKSASNPDAVLGLLSGVGLSPADIAAVVASDPLLLRASADMVGSRISSLRRRVGLTDPQIGSILLAGGAIGLRSGDIASRLEFWIPFYGSFESFLKILKVNRCILTTDMEKVVKPNVALLHQCGISVCDIAKMSQISAWLLTLNPKQVEAFVQCADELGVPCNCSSFKYMVAVTSRNSKGRVAAKMEFLSTTLGCSADEVRSAICKLPQILGLSEINLRSKIEFLVSEVRLEPDDILKRPQLLAYSLDKRLAPRHYIVQVLVAKGLMKDVPFRTYVDLPENDFLQNFIDRHKNVIPGLSEAYAAVRAGEDYLVATCGLTASQAVKASRKVSQLKSASNPDAVLAHLSAVGLSRADLAAVVAAEPRVLLSRADSVARRFASLRGRAGLSDPQIASVLLAGGALRVCSADVSAKLAFLIPFMGSFEMLLKMLRRNNAILCSSLENVIKPNIELLHECGLSVCDIVTMAQSAAWVFTFKPERLKVVVKRAEELGVPANSWAFKYIVSAVARTSEGSVAARMEFLSTTLGCSVDELRSAVGKCPQILGLTESKVRSKIEFLVNKVGLDPHYILQRLVLLTLSLEKRLVPRHYVLQTLLVKGLIKKDLDFFHFVCIANGDFMAKYIDRHEGAIPGLADAYTAVCSGKLPAKV</sequence>
<protein>
    <submittedName>
        <fullName evidence="4">Uncharacterized protein</fullName>
    </submittedName>
</protein>
<keyword evidence="2" id="KW-0806">Transcription termination</keyword>
<dbReference type="InterPro" id="IPR003690">
    <property type="entry name" value="MTERF"/>
</dbReference>
<reference evidence="4" key="3">
    <citation type="submission" date="2015-04" db="UniProtKB">
        <authorList>
            <consortium name="EnsemblPlants"/>
        </authorList>
    </citation>
    <scope>IDENTIFICATION</scope>
</reference>
<comment type="similarity">
    <text evidence="1">Belongs to the mTERF family.</text>
</comment>
<dbReference type="PANTHER" id="PTHR13068:SF102">
    <property type="entry name" value="OS11G0246100 PROTEIN"/>
    <property type="match status" value="1"/>
</dbReference>
<dbReference type="eggNOG" id="KOG1267">
    <property type="taxonomic scope" value="Eukaryota"/>
</dbReference>
<dbReference type="InterPro" id="IPR038538">
    <property type="entry name" value="MTERF_sf"/>
</dbReference>
<keyword evidence="5" id="KW-1185">Reference proteome</keyword>
<dbReference type="EnsemblPlants" id="LPERR11G05570.2">
    <property type="protein sequence ID" value="LPERR11G05570.2"/>
    <property type="gene ID" value="LPERR11G05570"/>
</dbReference>
<reference evidence="4 5" key="1">
    <citation type="submission" date="2012-08" db="EMBL/GenBank/DDBJ databases">
        <title>Oryza genome evolution.</title>
        <authorList>
            <person name="Wing R.A."/>
        </authorList>
    </citation>
    <scope>NUCLEOTIDE SEQUENCE</scope>
</reference>
<evidence type="ECO:0000313" key="4">
    <source>
        <dbReference type="EnsemblPlants" id="LPERR11G05570.2"/>
    </source>
</evidence>
<dbReference type="Proteomes" id="UP000032180">
    <property type="component" value="Chromosome 11"/>
</dbReference>
<dbReference type="AlphaFoldDB" id="A0A0D9XQ62"/>
<evidence type="ECO:0000256" key="1">
    <source>
        <dbReference type="ARBA" id="ARBA00007692"/>
    </source>
</evidence>
<dbReference type="GO" id="GO:0006353">
    <property type="term" value="P:DNA-templated transcription termination"/>
    <property type="evidence" value="ECO:0007669"/>
    <property type="project" value="UniProtKB-KW"/>
</dbReference>
<evidence type="ECO:0000256" key="3">
    <source>
        <dbReference type="ARBA" id="ARBA00022946"/>
    </source>
</evidence>
<dbReference type="STRING" id="77586.A0A0D9XQ62"/>
<dbReference type="Pfam" id="PF02536">
    <property type="entry name" value="mTERF"/>
    <property type="match status" value="3"/>
</dbReference>
<dbReference type="HOGENOM" id="CLU_336292_0_0_1"/>
<dbReference type="FunFam" id="1.25.70.10:FF:000001">
    <property type="entry name" value="Mitochondrial transcription termination factor-like"/>
    <property type="match status" value="3"/>
</dbReference>
<keyword evidence="2" id="KW-0805">Transcription regulation</keyword>
<evidence type="ECO:0000313" key="5">
    <source>
        <dbReference type="Proteomes" id="UP000032180"/>
    </source>
</evidence>
<reference evidence="5" key="2">
    <citation type="submission" date="2013-12" db="EMBL/GenBank/DDBJ databases">
        <authorList>
            <person name="Yu Y."/>
            <person name="Lee S."/>
            <person name="de Baynast K."/>
            <person name="Wissotski M."/>
            <person name="Liu L."/>
            <person name="Talag J."/>
            <person name="Goicoechea J."/>
            <person name="Angelova A."/>
            <person name="Jetty R."/>
            <person name="Kudrna D."/>
            <person name="Golser W."/>
            <person name="Rivera L."/>
            <person name="Zhang J."/>
            <person name="Wing R."/>
        </authorList>
    </citation>
    <scope>NUCLEOTIDE SEQUENCE</scope>
</reference>